<name>A0A068SRE7_NEOGA</name>
<gene>
    <name evidence="2" type="ORF">RG540_CH21680</name>
</gene>
<sequence>MKKAIALATLISASSIGGVYAQDLAPTTPAPSPSDVTVVYITEATDSESSNDKIPPTLTTPNPQAAEAAQAQIQTDSNLMAALEEKNVQLQHVAGIETAANGGKIVYVR</sequence>
<dbReference type="EMBL" id="HG938353">
    <property type="protein sequence ID" value="CDN48336.1"/>
    <property type="molecule type" value="Genomic_DNA"/>
</dbReference>
<dbReference type="PATRIC" id="fig|1028800.3.peg.2194"/>
<dbReference type="Proteomes" id="UP000028181">
    <property type="component" value="Chromosome I"/>
</dbReference>
<feature type="signal peptide" evidence="1">
    <location>
        <begin position="1"/>
        <end position="21"/>
    </location>
</feature>
<evidence type="ECO:0000313" key="3">
    <source>
        <dbReference type="Proteomes" id="UP000028181"/>
    </source>
</evidence>
<reference evidence="3" key="1">
    <citation type="journal article" date="2014" name="BMC Genomics">
        <title>Genome sequencing of two Neorhizobium galegae strains reveals a noeT gene responsible for the unusual acetylation of the nodulation factors.</title>
        <authorList>
            <person name="Osterman J."/>
            <person name="Marsh J."/>
            <person name="Laine P.K."/>
            <person name="Zeng Z."/>
            <person name="Alatalo E."/>
            <person name="Sullivan J.T."/>
            <person name="Young J.P."/>
            <person name="Thomas-Oates J."/>
            <person name="Paulin L."/>
            <person name="Lindstrom K."/>
        </authorList>
    </citation>
    <scope>NUCLEOTIDE SEQUENCE [LARGE SCALE GENOMIC DNA]</scope>
    <source>
        <strain evidence="3">HAMBI 540</strain>
    </source>
</reference>
<dbReference type="eggNOG" id="ENOG5032QK8">
    <property type="taxonomic scope" value="Bacteria"/>
</dbReference>
<dbReference type="AlphaFoldDB" id="A0A068SRE7"/>
<protein>
    <submittedName>
        <fullName evidence="2">Uncharacterized protein</fullName>
    </submittedName>
</protein>
<dbReference type="OrthoDB" id="8400623at2"/>
<feature type="chain" id="PRO_5001653321" evidence="1">
    <location>
        <begin position="22"/>
        <end position="109"/>
    </location>
</feature>
<organism evidence="2 3">
    <name type="scientific">Neorhizobium galegae bv. orientalis str. HAMBI 540</name>
    <dbReference type="NCBI Taxonomy" id="1028800"/>
    <lineage>
        <taxon>Bacteria</taxon>
        <taxon>Pseudomonadati</taxon>
        <taxon>Pseudomonadota</taxon>
        <taxon>Alphaproteobacteria</taxon>
        <taxon>Hyphomicrobiales</taxon>
        <taxon>Rhizobiaceae</taxon>
        <taxon>Rhizobium/Agrobacterium group</taxon>
        <taxon>Neorhizobium</taxon>
    </lineage>
</organism>
<keyword evidence="3" id="KW-1185">Reference proteome</keyword>
<evidence type="ECO:0000256" key="1">
    <source>
        <dbReference type="SAM" id="SignalP"/>
    </source>
</evidence>
<keyword evidence="1" id="KW-0732">Signal</keyword>
<dbReference type="KEGG" id="ngg:RG540_CH21680"/>
<proteinExistence type="predicted"/>
<evidence type="ECO:0000313" key="2">
    <source>
        <dbReference type="EMBL" id="CDN48336.1"/>
    </source>
</evidence>
<dbReference type="HOGENOM" id="CLU_172520_0_0_5"/>
<dbReference type="RefSeq" id="WP_038587551.1">
    <property type="nucleotide sequence ID" value="NZ_HG938353.1"/>
</dbReference>
<dbReference type="GeneID" id="24257424"/>
<accession>A0A068SRE7</accession>